<dbReference type="AlphaFoldDB" id="A0AAE4G9D1"/>
<comment type="caution">
    <text evidence="3">The sequence shown here is derived from an EMBL/GenBank/DDBJ whole genome shotgun (WGS) entry which is preliminary data.</text>
</comment>
<name>A0AAE4G9D1_9BURK</name>
<dbReference type="EMBL" id="JAVRAA010000005">
    <property type="protein sequence ID" value="MDT0337692.1"/>
    <property type="molecule type" value="Genomic_DNA"/>
</dbReference>
<reference evidence="3" key="1">
    <citation type="submission" date="2023-02" db="EMBL/GenBank/DDBJ databases">
        <title>Description of Herbaspirillum huttiense subsp. nephrolepsisexaltata and Herbaspirillum huttiense subsp. lycopersicon.</title>
        <authorList>
            <person name="Poudel M."/>
            <person name="Sharma A."/>
            <person name="Goss E."/>
            <person name="Tapia J.H."/>
            <person name="Harmon C.M."/>
            <person name="Jones J.B."/>
        </authorList>
    </citation>
    <scope>NUCLEOTIDE SEQUENCE</scope>
    <source>
        <strain evidence="3">NC40101</strain>
    </source>
</reference>
<dbReference type="InterPro" id="IPR000868">
    <property type="entry name" value="Isochorismatase-like_dom"/>
</dbReference>
<dbReference type="CDD" id="cd00431">
    <property type="entry name" value="cysteine_hydrolases"/>
    <property type="match status" value="1"/>
</dbReference>
<dbReference type="InterPro" id="IPR036380">
    <property type="entry name" value="Isochorismatase-like_sf"/>
</dbReference>
<sequence>MRVLAIIDMQEDFIRGILGTREAEGILREVKTKIDGYLAAGDTVVYTQDTHTQDYLQTQEGRKLPVEHCIKGTPGWQIVPEVHVPGFPVIEKPSFGSLALAEHIQAMTGVSAIELAGVCTDICVISNAMILRAALPEVPIQVDATCCAGSNLEGHRTALRAMQACQIDVVGG</sequence>
<evidence type="ECO:0000313" key="3">
    <source>
        <dbReference type="EMBL" id="MDT0337692.1"/>
    </source>
</evidence>
<feature type="domain" description="Isochorismatase-like" evidence="2">
    <location>
        <begin position="4"/>
        <end position="169"/>
    </location>
</feature>
<organism evidence="3">
    <name type="scientific">Herbaspirillum huttiense subsp. nephrolepidis</name>
    <dbReference type="NCBI Taxonomy" id="3075126"/>
    <lineage>
        <taxon>Bacteria</taxon>
        <taxon>Pseudomonadati</taxon>
        <taxon>Pseudomonadota</taxon>
        <taxon>Betaproteobacteria</taxon>
        <taxon>Burkholderiales</taxon>
        <taxon>Oxalobacteraceae</taxon>
        <taxon>Herbaspirillum</taxon>
    </lineage>
</organism>
<dbReference type="GO" id="GO:0016787">
    <property type="term" value="F:hydrolase activity"/>
    <property type="evidence" value="ECO:0007669"/>
    <property type="project" value="UniProtKB-KW"/>
</dbReference>
<proteinExistence type="predicted"/>
<evidence type="ECO:0000256" key="1">
    <source>
        <dbReference type="ARBA" id="ARBA00022801"/>
    </source>
</evidence>
<dbReference type="Pfam" id="PF00857">
    <property type="entry name" value="Isochorismatase"/>
    <property type="match status" value="1"/>
</dbReference>
<keyword evidence="1 3" id="KW-0378">Hydrolase</keyword>
<dbReference type="RefSeq" id="WP_310837598.1">
    <property type="nucleotide sequence ID" value="NZ_JAVLSM010000007.1"/>
</dbReference>
<dbReference type="EC" id="3.-.-.-" evidence="3"/>
<dbReference type="InterPro" id="IPR050272">
    <property type="entry name" value="Isochorismatase-like_hydrls"/>
</dbReference>
<dbReference type="Gene3D" id="3.40.50.850">
    <property type="entry name" value="Isochorismatase-like"/>
    <property type="match status" value="1"/>
</dbReference>
<dbReference type="SUPFAM" id="SSF52499">
    <property type="entry name" value="Isochorismatase-like hydrolases"/>
    <property type="match status" value="1"/>
</dbReference>
<accession>A0AAE4G9D1</accession>
<gene>
    <name evidence="3" type="ORF">RJN63_12680</name>
</gene>
<dbReference type="PANTHER" id="PTHR43540:SF6">
    <property type="entry name" value="ISOCHORISMATASE-LIKE DOMAIN-CONTAINING PROTEIN"/>
    <property type="match status" value="1"/>
</dbReference>
<dbReference type="PANTHER" id="PTHR43540">
    <property type="entry name" value="PEROXYUREIDOACRYLATE/UREIDOACRYLATE AMIDOHYDROLASE-RELATED"/>
    <property type="match status" value="1"/>
</dbReference>
<evidence type="ECO:0000259" key="2">
    <source>
        <dbReference type="Pfam" id="PF00857"/>
    </source>
</evidence>
<protein>
    <submittedName>
        <fullName evidence="3">Isochorismatase family cysteine hydrolase</fullName>
        <ecNumber evidence="3">3.-.-.-</ecNumber>
    </submittedName>
</protein>